<feature type="region of interest" description="Disordered" evidence="1">
    <location>
        <begin position="1"/>
        <end position="27"/>
    </location>
</feature>
<dbReference type="Proteomes" id="UP001595697">
    <property type="component" value="Unassembled WGS sequence"/>
</dbReference>
<organism evidence="3 4">
    <name type="scientific">Rhizobium lemnae</name>
    <dbReference type="NCBI Taxonomy" id="1214924"/>
    <lineage>
        <taxon>Bacteria</taxon>
        <taxon>Pseudomonadati</taxon>
        <taxon>Pseudomonadota</taxon>
        <taxon>Alphaproteobacteria</taxon>
        <taxon>Hyphomicrobiales</taxon>
        <taxon>Rhizobiaceae</taxon>
        <taxon>Rhizobium/Agrobacterium group</taxon>
        <taxon>Rhizobium</taxon>
    </lineage>
</organism>
<keyword evidence="4" id="KW-1185">Reference proteome</keyword>
<keyword evidence="2" id="KW-1133">Transmembrane helix</keyword>
<sequence>MDDERGKVEIYPPGHVEPLPDEETPAQQRKRRLSNIGLFLLTIAALASEVVPFVLAIWLWQ</sequence>
<protein>
    <submittedName>
        <fullName evidence="3">Uncharacterized protein</fullName>
    </submittedName>
</protein>
<gene>
    <name evidence="3" type="ORF">ACFOVS_12930</name>
</gene>
<comment type="caution">
    <text evidence="3">The sequence shown here is derived from an EMBL/GenBank/DDBJ whole genome shotgun (WGS) entry which is preliminary data.</text>
</comment>
<proteinExistence type="predicted"/>
<dbReference type="RefSeq" id="WP_062555325.1">
    <property type="nucleotide sequence ID" value="NZ_JALJQZ010000001.1"/>
</dbReference>
<accession>A0ABV8EC37</accession>
<dbReference type="EMBL" id="JBHSBD010000052">
    <property type="protein sequence ID" value="MFC3969022.1"/>
    <property type="molecule type" value="Genomic_DNA"/>
</dbReference>
<feature type="transmembrane region" description="Helical" evidence="2">
    <location>
        <begin position="38"/>
        <end position="60"/>
    </location>
</feature>
<name>A0ABV8EC37_9HYPH</name>
<evidence type="ECO:0000256" key="1">
    <source>
        <dbReference type="SAM" id="MobiDB-lite"/>
    </source>
</evidence>
<evidence type="ECO:0000313" key="3">
    <source>
        <dbReference type="EMBL" id="MFC3969022.1"/>
    </source>
</evidence>
<keyword evidence="2" id="KW-0812">Transmembrane</keyword>
<keyword evidence="2" id="KW-0472">Membrane</keyword>
<evidence type="ECO:0000313" key="4">
    <source>
        <dbReference type="Proteomes" id="UP001595697"/>
    </source>
</evidence>
<reference evidence="4" key="1">
    <citation type="journal article" date="2019" name="Int. J. Syst. Evol. Microbiol.">
        <title>The Global Catalogue of Microorganisms (GCM) 10K type strain sequencing project: providing services to taxonomists for standard genome sequencing and annotation.</title>
        <authorList>
            <consortium name="The Broad Institute Genomics Platform"/>
            <consortium name="The Broad Institute Genome Sequencing Center for Infectious Disease"/>
            <person name="Wu L."/>
            <person name="Ma J."/>
        </authorList>
    </citation>
    <scope>NUCLEOTIDE SEQUENCE [LARGE SCALE GENOMIC DNA]</scope>
    <source>
        <strain evidence="4">TBRC 5781</strain>
    </source>
</reference>
<evidence type="ECO:0000256" key="2">
    <source>
        <dbReference type="SAM" id="Phobius"/>
    </source>
</evidence>